<name>A0ABR0DYK3_ZASCE</name>
<comment type="similarity">
    <text evidence="1 4">Belongs to the type-B carboxylesterase/lipase family.</text>
</comment>
<dbReference type="EC" id="3.1.1.-" evidence="4"/>
<evidence type="ECO:0000256" key="2">
    <source>
        <dbReference type="ARBA" id="ARBA00022801"/>
    </source>
</evidence>
<reference evidence="6 7" key="1">
    <citation type="journal article" date="2023" name="G3 (Bethesda)">
        <title>A chromosome-level genome assembly of Zasmidium syzygii isolated from banana leaves.</title>
        <authorList>
            <person name="van Westerhoven A.C."/>
            <person name="Mehrabi R."/>
            <person name="Talebi R."/>
            <person name="Steentjes M.B.F."/>
            <person name="Corcolon B."/>
            <person name="Chong P.A."/>
            <person name="Kema G.H.J."/>
            <person name="Seidl M.F."/>
        </authorList>
    </citation>
    <scope>NUCLEOTIDE SEQUENCE [LARGE SCALE GENOMIC DNA]</scope>
    <source>
        <strain evidence="6 7">P124</strain>
    </source>
</reference>
<dbReference type="InterPro" id="IPR019819">
    <property type="entry name" value="Carboxylesterase_B_CS"/>
</dbReference>
<dbReference type="Proteomes" id="UP001305779">
    <property type="component" value="Unassembled WGS sequence"/>
</dbReference>
<dbReference type="InterPro" id="IPR050654">
    <property type="entry name" value="AChE-related_enzymes"/>
</dbReference>
<dbReference type="InterPro" id="IPR000997">
    <property type="entry name" value="Cholinesterase"/>
</dbReference>
<gene>
    <name evidence="6" type="ORF">PRZ48_014520</name>
</gene>
<feature type="chain" id="PRO_5044954279" description="Carboxylic ester hydrolase" evidence="4">
    <location>
        <begin position="21"/>
        <end position="540"/>
    </location>
</feature>
<evidence type="ECO:0000256" key="3">
    <source>
        <dbReference type="ARBA" id="ARBA00023157"/>
    </source>
</evidence>
<evidence type="ECO:0000256" key="4">
    <source>
        <dbReference type="RuleBase" id="RU361235"/>
    </source>
</evidence>
<keyword evidence="3" id="KW-1015">Disulfide bond</keyword>
<dbReference type="SUPFAM" id="SSF53474">
    <property type="entry name" value="alpha/beta-Hydrolases"/>
    <property type="match status" value="1"/>
</dbReference>
<keyword evidence="4" id="KW-0732">Signal</keyword>
<dbReference type="Pfam" id="PF00135">
    <property type="entry name" value="COesterase"/>
    <property type="match status" value="1"/>
</dbReference>
<proteinExistence type="inferred from homology"/>
<protein>
    <recommendedName>
        <fullName evidence="4">Carboxylic ester hydrolase</fullName>
        <ecNumber evidence="4">3.1.1.-</ecNumber>
    </recommendedName>
</protein>
<dbReference type="InterPro" id="IPR029058">
    <property type="entry name" value="AB_hydrolase_fold"/>
</dbReference>
<evidence type="ECO:0000256" key="1">
    <source>
        <dbReference type="ARBA" id="ARBA00005964"/>
    </source>
</evidence>
<comment type="caution">
    <text evidence="6">The sequence shown here is derived from an EMBL/GenBank/DDBJ whole genome shotgun (WGS) entry which is preliminary data.</text>
</comment>
<organism evidence="6 7">
    <name type="scientific">Zasmidium cellare</name>
    <name type="common">Wine cellar mold</name>
    <name type="synonym">Racodium cellare</name>
    <dbReference type="NCBI Taxonomy" id="395010"/>
    <lineage>
        <taxon>Eukaryota</taxon>
        <taxon>Fungi</taxon>
        <taxon>Dikarya</taxon>
        <taxon>Ascomycota</taxon>
        <taxon>Pezizomycotina</taxon>
        <taxon>Dothideomycetes</taxon>
        <taxon>Dothideomycetidae</taxon>
        <taxon>Mycosphaerellales</taxon>
        <taxon>Mycosphaerellaceae</taxon>
        <taxon>Zasmidium</taxon>
    </lineage>
</organism>
<dbReference type="EMBL" id="JAXOVC010000014">
    <property type="protein sequence ID" value="KAK4494222.1"/>
    <property type="molecule type" value="Genomic_DNA"/>
</dbReference>
<keyword evidence="2 4" id="KW-0378">Hydrolase</keyword>
<dbReference type="PROSITE" id="PS00941">
    <property type="entry name" value="CARBOXYLESTERASE_B_2"/>
    <property type="match status" value="1"/>
</dbReference>
<accession>A0ABR0DYK3</accession>
<dbReference type="Gene3D" id="3.40.50.1820">
    <property type="entry name" value="alpha/beta hydrolase"/>
    <property type="match status" value="1"/>
</dbReference>
<feature type="domain" description="Carboxylesterase type B" evidence="5">
    <location>
        <begin position="30"/>
        <end position="484"/>
    </location>
</feature>
<dbReference type="InterPro" id="IPR019826">
    <property type="entry name" value="Carboxylesterase_B_AS"/>
</dbReference>
<evidence type="ECO:0000259" key="5">
    <source>
        <dbReference type="Pfam" id="PF00135"/>
    </source>
</evidence>
<dbReference type="PROSITE" id="PS00122">
    <property type="entry name" value="CARBOXYLESTERASE_B_1"/>
    <property type="match status" value="1"/>
</dbReference>
<evidence type="ECO:0000313" key="7">
    <source>
        <dbReference type="Proteomes" id="UP001305779"/>
    </source>
</evidence>
<evidence type="ECO:0000313" key="6">
    <source>
        <dbReference type="EMBL" id="KAK4494222.1"/>
    </source>
</evidence>
<keyword evidence="7" id="KW-1185">Reference proteome</keyword>
<sequence length="540" mass="56974">MFVRLVPFAALCCLIGTVFASPLQDRQAPAPTVTVFNGVVIGTTTQYADAKATNNKFLGIPFAKSPPLRFGMPQPAESWSAPLVATTFKPGCPQTTAIPQQIPSGTSEDCLYLNVFTPADAAAGSNKTVLYWVYGGNLQSGSTAVDLYDGSSMAANQDVVVVTFGYRINAFGFSNAPEIPVAEQNVGFYDQRLALSWVRSNIQAFGGDPEKITIFGQSAGGYSVKYLLRLPPSPLPYRAAIMQSQATLILGNGADSWNRLAADLGCTGPSTLACVRAADGQQVEAIVINQSLDFPPVEDRITYLEDVYPGFGSGAANVPVMLGTNGQEASIVPLLLGLDGTPSIEIIELLTSFLPVVGDVITNILNAILRNNPVYNLVDALITNLVFQCDTAKLTQTIYNSGRPVWRYFYNASFPNTMPFPDAGAYHGAEIPEVFGTYPRANATAQQKALSQYVQTAWASFAKDPTNGPGWPAYGSAQNVANLGSNGSPGEVTIPAAQIDGICGLIGVLGGLDAALASANASSLVAGALEQTLRLDKSIT</sequence>
<dbReference type="PRINTS" id="PR00878">
    <property type="entry name" value="CHOLNESTRASE"/>
</dbReference>
<feature type="signal peptide" evidence="4">
    <location>
        <begin position="1"/>
        <end position="20"/>
    </location>
</feature>
<dbReference type="PANTHER" id="PTHR43918:SF4">
    <property type="entry name" value="CARBOXYLIC ESTER HYDROLASE"/>
    <property type="match status" value="1"/>
</dbReference>
<dbReference type="PANTHER" id="PTHR43918">
    <property type="entry name" value="ACETYLCHOLINESTERASE"/>
    <property type="match status" value="1"/>
</dbReference>
<dbReference type="InterPro" id="IPR002018">
    <property type="entry name" value="CarbesteraseB"/>
</dbReference>